<dbReference type="PANTHER" id="PTHR30563">
    <property type="entry name" value="DNA RECOMBINATION PROTEIN RMUC"/>
    <property type="match status" value="1"/>
</dbReference>
<sequence>MIEALIAIVALLLGLAAGFVLGRRSAGGAELAAAKARIESLRERLELEAAAAGERERRLRDEHERYVAQVRGDQDRLLQQFKALSADALAANQEAFLQVANERLARAQASGQEELAKREEAVRQLVEPMRTALEQVQRQTTEADRSRAAGQAAMSEQVRQMVEAAARLDRKTSDFINTLRRSDVRGNWGEVQLRRVVELAGMVQHVDFEEQENVTDGEGRNLRPDMTVRLAGGRTIVVDSKVALSALLEAFETDDESVRAERLLAHARHVKRHVDDLAGKRYWEQFDSAPEFVVMFVPSEAFYQSAIEQDPALQEYAFAKRVVIATPTTLVAMLRTVAHAWKEDALAKNAQQVLSTGKELYDRLSTMGSHLARVGKAIESAGKAYNDTVASLESRVLVSARRFGQMQQIEAELEDSRQVETDVRTLAAPELTAPEQTQS</sequence>
<comment type="similarity">
    <text evidence="2">Belongs to the RmuC family.</text>
</comment>
<comment type="caution">
    <text evidence="6">The sequence shown here is derived from an EMBL/GenBank/DDBJ whole genome shotgun (WGS) entry which is preliminary data.</text>
</comment>
<evidence type="ECO:0000256" key="3">
    <source>
        <dbReference type="ARBA" id="ARBA00023054"/>
    </source>
</evidence>
<dbReference type="InterPro" id="IPR003798">
    <property type="entry name" value="DNA_recombination_RmuC"/>
</dbReference>
<evidence type="ECO:0000256" key="1">
    <source>
        <dbReference type="ARBA" id="ARBA00003416"/>
    </source>
</evidence>
<proteinExistence type="inferred from homology"/>
<feature type="coiled-coil region" evidence="5">
    <location>
        <begin position="31"/>
        <end position="62"/>
    </location>
</feature>
<dbReference type="PANTHER" id="PTHR30563:SF0">
    <property type="entry name" value="DNA RECOMBINATION PROTEIN RMUC"/>
    <property type="match status" value="1"/>
</dbReference>
<keyword evidence="3 5" id="KW-0175">Coiled coil</keyword>
<evidence type="ECO:0000256" key="5">
    <source>
        <dbReference type="SAM" id="Coils"/>
    </source>
</evidence>
<organism evidence="6 7">
    <name type="scientific">Demequina activiva</name>
    <dbReference type="NCBI Taxonomy" id="1582364"/>
    <lineage>
        <taxon>Bacteria</taxon>
        <taxon>Bacillati</taxon>
        <taxon>Actinomycetota</taxon>
        <taxon>Actinomycetes</taxon>
        <taxon>Micrococcales</taxon>
        <taxon>Demequinaceae</taxon>
        <taxon>Demequina</taxon>
    </lineage>
</organism>
<accession>A0A919Q022</accession>
<reference evidence="6" key="1">
    <citation type="submission" date="2021-01" db="EMBL/GenBank/DDBJ databases">
        <title>Whole genome shotgun sequence of Demequina activiva NBRC 110675.</title>
        <authorList>
            <person name="Komaki H."/>
            <person name="Tamura T."/>
        </authorList>
    </citation>
    <scope>NUCLEOTIDE SEQUENCE</scope>
    <source>
        <strain evidence="6">NBRC 110675</strain>
    </source>
</reference>
<evidence type="ECO:0008006" key="8">
    <source>
        <dbReference type="Google" id="ProtNLM"/>
    </source>
</evidence>
<protein>
    <recommendedName>
        <fullName evidence="8">DNA recombination protein RmuC</fullName>
    </recommendedName>
</protein>
<name>A0A919Q022_9MICO</name>
<keyword evidence="4" id="KW-0233">DNA recombination</keyword>
<evidence type="ECO:0000313" key="7">
    <source>
        <dbReference type="Proteomes" id="UP000652354"/>
    </source>
</evidence>
<evidence type="ECO:0000256" key="4">
    <source>
        <dbReference type="ARBA" id="ARBA00023172"/>
    </source>
</evidence>
<dbReference type="RefSeq" id="WP_203653047.1">
    <property type="nucleotide sequence ID" value="NZ_BONR01000001.1"/>
</dbReference>
<comment type="function">
    <text evidence="1">Involved in DNA recombination.</text>
</comment>
<dbReference type="Proteomes" id="UP000652354">
    <property type="component" value="Unassembled WGS sequence"/>
</dbReference>
<dbReference type="EMBL" id="BONR01000001">
    <property type="protein sequence ID" value="GIG53602.1"/>
    <property type="molecule type" value="Genomic_DNA"/>
</dbReference>
<gene>
    <name evidence="6" type="ORF">Dac01nite_03540</name>
</gene>
<dbReference type="Pfam" id="PF02646">
    <property type="entry name" value="RmuC"/>
    <property type="match status" value="1"/>
</dbReference>
<dbReference type="AlphaFoldDB" id="A0A919Q022"/>
<evidence type="ECO:0000256" key="2">
    <source>
        <dbReference type="ARBA" id="ARBA00009840"/>
    </source>
</evidence>
<keyword evidence="7" id="KW-1185">Reference proteome</keyword>
<evidence type="ECO:0000313" key="6">
    <source>
        <dbReference type="EMBL" id="GIG53602.1"/>
    </source>
</evidence>
<dbReference type="GO" id="GO:0006310">
    <property type="term" value="P:DNA recombination"/>
    <property type="evidence" value="ECO:0007669"/>
    <property type="project" value="UniProtKB-KW"/>
</dbReference>